<dbReference type="SUPFAM" id="SSF46689">
    <property type="entry name" value="Homeodomain-like"/>
    <property type="match status" value="1"/>
</dbReference>
<dbReference type="InterPro" id="IPR009057">
    <property type="entry name" value="Homeodomain-like_sf"/>
</dbReference>
<sequence length="306" mass="33680">MSTTADPQVFPSFYLYGEPQRSVAEGFVHVESLDDRSRPSEWTIRSHVHGELNHIILIAEGGGLMLAEEIRVNFEAPCLLLIPAGIVHGFSWLRESRGQVVTIADSYLHDLTDRDADFALLFRRAIAVALPRDGCRAAEASLRGMSRELSWSGPGQRAAVESGLLGLMVLALRGARLEEIGRTGKPRQTELVGRLREQIEQRFRLREPVDLFAKALGVSLTALRIACARSGVAPPAAMLDERALLEARRLLLYSDLSVAQIAHSIGFGDPAYFSRFFTRHVGQPPRAYRAAKGRSISTAARPCQPS</sequence>
<dbReference type="GO" id="GO:0043565">
    <property type="term" value="F:sequence-specific DNA binding"/>
    <property type="evidence" value="ECO:0007669"/>
    <property type="project" value="InterPro"/>
</dbReference>
<dbReference type="InterPro" id="IPR047264">
    <property type="entry name" value="Cupin_HpaA-like_N"/>
</dbReference>
<proteinExistence type="predicted"/>
<dbReference type="InterPro" id="IPR018060">
    <property type="entry name" value="HTH_AraC"/>
</dbReference>
<evidence type="ECO:0000313" key="6">
    <source>
        <dbReference type="Proteomes" id="UP000575068"/>
    </source>
</evidence>
<dbReference type="InterPro" id="IPR050204">
    <property type="entry name" value="AraC_XylS_family_regulators"/>
</dbReference>
<dbReference type="Proteomes" id="UP000575068">
    <property type="component" value="Unassembled WGS sequence"/>
</dbReference>
<evidence type="ECO:0000259" key="4">
    <source>
        <dbReference type="PROSITE" id="PS01124"/>
    </source>
</evidence>
<dbReference type="InterPro" id="IPR020449">
    <property type="entry name" value="Tscrpt_reg_AraC-type_HTH"/>
</dbReference>
<keyword evidence="3" id="KW-0804">Transcription</keyword>
<comment type="caution">
    <text evidence="5">The sequence shown here is derived from an EMBL/GenBank/DDBJ whole genome shotgun (WGS) entry which is preliminary data.</text>
</comment>
<keyword evidence="1" id="KW-0805">Transcription regulation</keyword>
<accession>A0A840HRX0</accession>
<dbReference type="AlphaFoldDB" id="A0A840HRX0"/>
<dbReference type="SMART" id="SM00342">
    <property type="entry name" value="HTH_ARAC"/>
    <property type="match status" value="1"/>
</dbReference>
<dbReference type="PANTHER" id="PTHR46796">
    <property type="entry name" value="HTH-TYPE TRANSCRIPTIONAL ACTIVATOR RHAS-RELATED"/>
    <property type="match status" value="1"/>
</dbReference>
<evidence type="ECO:0000313" key="5">
    <source>
        <dbReference type="EMBL" id="MBB4640653.1"/>
    </source>
</evidence>
<dbReference type="GO" id="GO:0003700">
    <property type="term" value="F:DNA-binding transcription factor activity"/>
    <property type="evidence" value="ECO:0007669"/>
    <property type="project" value="InterPro"/>
</dbReference>
<dbReference type="Pfam" id="PF12833">
    <property type="entry name" value="HTH_18"/>
    <property type="match status" value="1"/>
</dbReference>
<name>A0A840HRX0_9SPHN</name>
<feature type="domain" description="HTH araC/xylS-type" evidence="4">
    <location>
        <begin position="189"/>
        <end position="291"/>
    </location>
</feature>
<dbReference type="PRINTS" id="PR00032">
    <property type="entry name" value="HTHARAC"/>
</dbReference>
<dbReference type="Gene3D" id="1.10.10.60">
    <property type="entry name" value="Homeodomain-like"/>
    <property type="match status" value="1"/>
</dbReference>
<evidence type="ECO:0000256" key="2">
    <source>
        <dbReference type="ARBA" id="ARBA00023125"/>
    </source>
</evidence>
<dbReference type="EMBL" id="JACHOV010000003">
    <property type="protein sequence ID" value="MBB4640653.1"/>
    <property type="molecule type" value="Genomic_DNA"/>
</dbReference>
<reference evidence="5 6" key="1">
    <citation type="submission" date="2020-08" db="EMBL/GenBank/DDBJ databases">
        <title>Genomic Encyclopedia of Type Strains, Phase IV (KMG-IV): sequencing the most valuable type-strain genomes for metagenomic binning, comparative biology and taxonomic classification.</title>
        <authorList>
            <person name="Goeker M."/>
        </authorList>
    </citation>
    <scope>NUCLEOTIDE SEQUENCE [LARGE SCALE GENOMIC DNA]</scope>
    <source>
        <strain evidence="5 6">DSM 7465</strain>
    </source>
</reference>
<dbReference type="CDD" id="cd06999">
    <property type="entry name" value="cupin_HpaA-like_N"/>
    <property type="match status" value="1"/>
</dbReference>
<dbReference type="RefSeq" id="WP_184474496.1">
    <property type="nucleotide sequence ID" value="NZ_JACHOV010000003.1"/>
</dbReference>
<dbReference type="InterPro" id="IPR011051">
    <property type="entry name" value="RmlC_Cupin_sf"/>
</dbReference>
<dbReference type="SUPFAM" id="SSF51182">
    <property type="entry name" value="RmlC-like cupins"/>
    <property type="match status" value="1"/>
</dbReference>
<evidence type="ECO:0000256" key="3">
    <source>
        <dbReference type="ARBA" id="ARBA00023163"/>
    </source>
</evidence>
<organism evidence="5 6">
    <name type="scientific">Rhizorhapis suberifaciens</name>
    <name type="common">corky root of lettuce</name>
    <dbReference type="NCBI Taxonomy" id="13656"/>
    <lineage>
        <taxon>Bacteria</taxon>
        <taxon>Pseudomonadati</taxon>
        <taxon>Pseudomonadota</taxon>
        <taxon>Alphaproteobacteria</taxon>
        <taxon>Sphingomonadales</taxon>
        <taxon>Sphingomonadaceae</taxon>
        <taxon>Rhizorhapis</taxon>
    </lineage>
</organism>
<gene>
    <name evidence="5" type="ORF">HNQ99_000946</name>
</gene>
<evidence type="ECO:0000256" key="1">
    <source>
        <dbReference type="ARBA" id="ARBA00023015"/>
    </source>
</evidence>
<keyword evidence="2" id="KW-0238">DNA-binding</keyword>
<protein>
    <submittedName>
        <fullName evidence="5">AraC family transcriptional activator of pobA</fullName>
    </submittedName>
</protein>
<keyword evidence="6" id="KW-1185">Reference proteome</keyword>
<dbReference type="PROSITE" id="PS01124">
    <property type="entry name" value="HTH_ARAC_FAMILY_2"/>
    <property type="match status" value="1"/>
</dbReference>
<dbReference type="PANTHER" id="PTHR46796:SF13">
    <property type="entry name" value="HTH-TYPE TRANSCRIPTIONAL ACTIVATOR RHAS"/>
    <property type="match status" value="1"/>
</dbReference>